<evidence type="ECO:0000313" key="1">
    <source>
        <dbReference type="EnsemblPlants" id="MELO3C029184.2.1"/>
    </source>
</evidence>
<name>A0A9I9E5T7_CUCME</name>
<dbReference type="PANTHER" id="PTHR45950">
    <property type="entry name" value="HOMEOBOX-LEUCINE ZIPPER PROTEIN ATHB-14"/>
    <property type="match status" value="1"/>
</dbReference>
<proteinExistence type="predicted"/>
<reference evidence="1" key="1">
    <citation type="submission" date="2023-03" db="UniProtKB">
        <authorList>
            <consortium name="EnsemblPlants"/>
        </authorList>
    </citation>
    <scope>IDENTIFICATION</scope>
</reference>
<dbReference type="InterPro" id="IPR044830">
    <property type="entry name" value="HD-Zip_III"/>
</dbReference>
<accession>A0A9I9E5T7</accession>
<organism evidence="1">
    <name type="scientific">Cucumis melo</name>
    <name type="common">Muskmelon</name>
    <dbReference type="NCBI Taxonomy" id="3656"/>
    <lineage>
        <taxon>Eukaryota</taxon>
        <taxon>Viridiplantae</taxon>
        <taxon>Streptophyta</taxon>
        <taxon>Embryophyta</taxon>
        <taxon>Tracheophyta</taxon>
        <taxon>Spermatophyta</taxon>
        <taxon>Magnoliopsida</taxon>
        <taxon>eudicotyledons</taxon>
        <taxon>Gunneridae</taxon>
        <taxon>Pentapetalae</taxon>
        <taxon>rosids</taxon>
        <taxon>fabids</taxon>
        <taxon>Cucurbitales</taxon>
        <taxon>Cucurbitaceae</taxon>
        <taxon>Benincaseae</taxon>
        <taxon>Cucumis</taxon>
    </lineage>
</organism>
<protein>
    <submittedName>
        <fullName evidence="1">Uncharacterized protein</fullName>
    </submittedName>
</protein>
<dbReference type="AlphaFoldDB" id="A0A9I9E5T7"/>
<dbReference type="Gramene" id="MELO3C029184.2.1">
    <property type="protein sequence ID" value="MELO3C029184.2.1"/>
    <property type="gene ID" value="MELO3C029184.2"/>
</dbReference>
<dbReference type="PANTHER" id="PTHR45950:SF1">
    <property type="entry name" value="HOMEOBOX-LEUCINE ZIPPER PROTEIN ATHB-15"/>
    <property type="match status" value="1"/>
</dbReference>
<dbReference type="GO" id="GO:0003700">
    <property type="term" value="F:DNA-binding transcription factor activity"/>
    <property type="evidence" value="ECO:0007669"/>
    <property type="project" value="InterPro"/>
</dbReference>
<dbReference type="EnsemblPlants" id="MELO3C029184.2.1">
    <property type="protein sequence ID" value="MELO3C029184.2.1"/>
    <property type="gene ID" value="MELO3C029184.2"/>
</dbReference>
<sequence>MSKEKYIQTQSCTPIEGLGFQSQSELPSISSSGSYKACAAVHDRFKQSNKTYLDDAKTEVVRYLDEARIEDEYLDLLTWWKFKPLDDMTEEIDGVEEIDEEFINIGKEMEATFENLNNDSMALQVFTFANQAGLDMLKTTLGFACLQGGICLSSMGRSVSYERVVAWKKIPRLSNLDVVFGRKLAIEGSPIVTWECLETSDWMTLSIDIFESKNFSMTPLDSSEEESQTILRYFKNIEK</sequence>